<dbReference type="HOGENOM" id="CLU_054508_1_0_4"/>
<evidence type="ECO:0000256" key="2">
    <source>
        <dbReference type="ARBA" id="ARBA00007362"/>
    </source>
</evidence>
<name>Q47BT3_DECAR</name>
<keyword evidence="3" id="KW-0813">Transport</keyword>
<dbReference type="InterPro" id="IPR004626">
    <property type="entry name" value="RarD"/>
</dbReference>
<dbReference type="eggNOG" id="COG2962">
    <property type="taxonomic scope" value="Bacteria"/>
</dbReference>
<organism evidence="10">
    <name type="scientific">Dechloromonas aromatica (strain RCB)</name>
    <dbReference type="NCBI Taxonomy" id="159087"/>
    <lineage>
        <taxon>Bacteria</taxon>
        <taxon>Pseudomonadati</taxon>
        <taxon>Pseudomonadota</taxon>
        <taxon>Betaproteobacteria</taxon>
        <taxon>Rhodocyclales</taxon>
        <taxon>Azonexaceae</taxon>
        <taxon>Dechloromonas</taxon>
    </lineage>
</organism>
<feature type="transmembrane region" description="Helical" evidence="8">
    <location>
        <begin position="210"/>
        <end position="232"/>
    </location>
</feature>
<feature type="transmembrane region" description="Helical" evidence="8">
    <location>
        <begin position="268"/>
        <end position="288"/>
    </location>
</feature>
<dbReference type="OrthoDB" id="369870at2"/>
<evidence type="ECO:0000256" key="8">
    <source>
        <dbReference type="SAM" id="Phobius"/>
    </source>
</evidence>
<protein>
    <submittedName>
        <fullName evidence="10">RarD protein</fullName>
    </submittedName>
</protein>
<dbReference type="EMBL" id="CP000089">
    <property type="protein sequence ID" value="AAZ47698.1"/>
    <property type="molecule type" value="Genomic_DNA"/>
</dbReference>
<dbReference type="PANTHER" id="PTHR22911">
    <property type="entry name" value="ACYL-MALONYL CONDENSING ENZYME-RELATED"/>
    <property type="match status" value="1"/>
</dbReference>
<evidence type="ECO:0000256" key="1">
    <source>
        <dbReference type="ARBA" id="ARBA00004651"/>
    </source>
</evidence>
<evidence type="ECO:0000256" key="7">
    <source>
        <dbReference type="ARBA" id="ARBA00023136"/>
    </source>
</evidence>
<evidence type="ECO:0000256" key="6">
    <source>
        <dbReference type="ARBA" id="ARBA00022989"/>
    </source>
</evidence>
<comment type="similarity">
    <text evidence="2">Belongs to the EamA transporter family.</text>
</comment>
<accession>Q47BT3</accession>
<dbReference type="PANTHER" id="PTHR22911:SF137">
    <property type="entry name" value="SOLUTE CARRIER FAMILY 35 MEMBER G2-RELATED"/>
    <property type="match status" value="1"/>
</dbReference>
<feature type="transmembrane region" description="Helical" evidence="8">
    <location>
        <begin position="130"/>
        <end position="146"/>
    </location>
</feature>
<dbReference type="KEGG" id="dar:Daro_2968"/>
<feature type="transmembrane region" description="Helical" evidence="8">
    <location>
        <begin position="179"/>
        <end position="198"/>
    </location>
</feature>
<feature type="transmembrane region" description="Helical" evidence="8">
    <location>
        <begin position="76"/>
        <end position="94"/>
    </location>
</feature>
<evidence type="ECO:0000256" key="3">
    <source>
        <dbReference type="ARBA" id="ARBA00022448"/>
    </source>
</evidence>
<dbReference type="Pfam" id="PF00892">
    <property type="entry name" value="EamA"/>
    <property type="match status" value="1"/>
</dbReference>
<evidence type="ECO:0000256" key="4">
    <source>
        <dbReference type="ARBA" id="ARBA00022475"/>
    </source>
</evidence>
<evidence type="ECO:0000259" key="9">
    <source>
        <dbReference type="Pfam" id="PF00892"/>
    </source>
</evidence>
<keyword evidence="7 8" id="KW-0472">Membrane</keyword>
<keyword evidence="6 8" id="KW-1133">Transmembrane helix</keyword>
<feature type="transmembrane region" description="Helical" evidence="8">
    <location>
        <begin position="152"/>
        <end position="167"/>
    </location>
</feature>
<keyword evidence="5 8" id="KW-0812">Transmembrane</keyword>
<feature type="domain" description="EamA" evidence="9">
    <location>
        <begin position="8"/>
        <end position="140"/>
    </location>
</feature>
<feature type="transmembrane region" description="Helical" evidence="8">
    <location>
        <begin position="100"/>
        <end position="121"/>
    </location>
</feature>
<feature type="transmembrane region" description="Helical" evidence="8">
    <location>
        <begin position="39"/>
        <end position="56"/>
    </location>
</feature>
<feature type="transmembrane region" description="Helical" evidence="8">
    <location>
        <begin position="7"/>
        <end position="27"/>
    </location>
</feature>
<dbReference type="InterPro" id="IPR000620">
    <property type="entry name" value="EamA_dom"/>
</dbReference>
<reference evidence="10" key="1">
    <citation type="submission" date="2005-08" db="EMBL/GenBank/DDBJ databases">
        <title>Complete sequence of Dechloromonas aromatica RCB.</title>
        <authorList>
            <person name="Salinero K.K."/>
            <person name="Copeland A."/>
            <person name="Lucas S."/>
            <person name="Lapidus A."/>
            <person name="Barry K."/>
            <person name="Detter J.C."/>
            <person name="Glavina T."/>
            <person name="Hammon N."/>
            <person name="Israni S."/>
            <person name="Pitluck S."/>
            <person name="Di Bartolo G."/>
            <person name="Trong S."/>
            <person name="Schmutz J."/>
            <person name="Larimer F."/>
            <person name="Land M."/>
            <person name="Ivanova N."/>
            <person name="Richardson P."/>
        </authorList>
    </citation>
    <scope>NUCLEOTIDE SEQUENCE</scope>
    <source>
        <strain evidence="10">RCB</strain>
    </source>
</reference>
<dbReference type="NCBIfam" id="TIGR00688">
    <property type="entry name" value="rarD"/>
    <property type="match status" value="1"/>
</dbReference>
<dbReference type="STRING" id="159087.Daro_2968"/>
<dbReference type="SUPFAM" id="SSF103481">
    <property type="entry name" value="Multidrug resistance efflux transporter EmrE"/>
    <property type="match status" value="2"/>
</dbReference>
<dbReference type="GO" id="GO:0005886">
    <property type="term" value="C:plasma membrane"/>
    <property type="evidence" value="ECO:0007669"/>
    <property type="project" value="UniProtKB-SubCell"/>
</dbReference>
<keyword evidence="4" id="KW-1003">Cell membrane</keyword>
<dbReference type="AlphaFoldDB" id="Q47BT3"/>
<comment type="subcellular location">
    <subcellularLocation>
        <location evidence="1">Cell membrane</location>
        <topology evidence="1">Multi-pass membrane protein</topology>
    </subcellularLocation>
</comment>
<evidence type="ECO:0000256" key="5">
    <source>
        <dbReference type="ARBA" id="ARBA00022692"/>
    </source>
</evidence>
<evidence type="ECO:0000313" key="10">
    <source>
        <dbReference type="EMBL" id="AAZ47698.1"/>
    </source>
</evidence>
<gene>
    <name evidence="10" type="ordered locus">Daro_2968</name>
</gene>
<proteinExistence type="inferred from homology"/>
<feature type="transmembrane region" description="Helical" evidence="8">
    <location>
        <begin position="244"/>
        <end position="262"/>
    </location>
</feature>
<sequence>MSPKKQLAGIGYGLLAYVIWGFFPLYFHQLGAISPMDILSNRTAWAFVFVTILLTLRQRWKNVFALFSAPRHVIRLSIAAMLLGSNWLGFLWAVNHHQVVASSLGYFLTPLVNVLLGLLVLKERLNAKEWLAIALAIVAVGNELIALGTLPWISLFLAGSFGIYGLLRKQVPVDAISGLWLETMAMLPICLLYAGWQAQQGHAVFTLVDGTSTALLIGSGILTALPLMAFAAATQRLDLATVGMLMYINPTMQFVTAIFVFGEPLQPARLASFALIWLGLFIFSWSAWEKYRRTV</sequence>
<dbReference type="InterPro" id="IPR037185">
    <property type="entry name" value="EmrE-like"/>
</dbReference>